<feature type="transmembrane region" description="Helical" evidence="7">
    <location>
        <begin position="83"/>
        <end position="105"/>
    </location>
</feature>
<evidence type="ECO:0000256" key="6">
    <source>
        <dbReference type="SAM" id="MobiDB-lite"/>
    </source>
</evidence>
<feature type="transmembrane region" description="Helical" evidence="7">
    <location>
        <begin position="231"/>
        <end position="252"/>
    </location>
</feature>
<dbReference type="InterPro" id="IPR002549">
    <property type="entry name" value="AI-2E-like"/>
</dbReference>
<dbReference type="OrthoDB" id="9799225at2"/>
<evidence type="ECO:0000256" key="5">
    <source>
        <dbReference type="ARBA" id="ARBA00023136"/>
    </source>
</evidence>
<dbReference type="Pfam" id="PF01594">
    <property type="entry name" value="AI-2E_transport"/>
    <property type="match status" value="1"/>
</dbReference>
<comment type="caution">
    <text evidence="8">The sequence shown here is derived from an EMBL/GenBank/DDBJ whole genome shotgun (WGS) entry which is preliminary data.</text>
</comment>
<protein>
    <submittedName>
        <fullName evidence="8">AI-2E family transporter</fullName>
    </submittedName>
</protein>
<comment type="similarity">
    <text evidence="2">Belongs to the autoinducer-2 exporter (AI-2E) (TC 2.A.86) family.</text>
</comment>
<evidence type="ECO:0000313" key="8">
    <source>
        <dbReference type="EMBL" id="TQD40346.1"/>
    </source>
</evidence>
<evidence type="ECO:0000256" key="2">
    <source>
        <dbReference type="ARBA" id="ARBA00009773"/>
    </source>
</evidence>
<reference evidence="8 9" key="1">
    <citation type="submission" date="2019-06" db="EMBL/GenBank/DDBJ databases">
        <title>Lysobacter alkalisoli sp. nov. isolated from saline soil.</title>
        <authorList>
            <person name="Sun J.-Q."/>
            <person name="Xu L."/>
        </authorList>
    </citation>
    <scope>NUCLEOTIDE SEQUENCE [LARGE SCALE GENOMIC DNA]</scope>
    <source>
        <strain evidence="8 9">JCM 31130</strain>
    </source>
</reference>
<dbReference type="AlphaFoldDB" id="A0A507ZRE1"/>
<evidence type="ECO:0000313" key="9">
    <source>
        <dbReference type="Proteomes" id="UP000318212"/>
    </source>
</evidence>
<feature type="transmembrane region" description="Helical" evidence="7">
    <location>
        <begin position="272"/>
        <end position="293"/>
    </location>
</feature>
<evidence type="ECO:0000256" key="3">
    <source>
        <dbReference type="ARBA" id="ARBA00022692"/>
    </source>
</evidence>
<dbReference type="PANTHER" id="PTHR21716">
    <property type="entry name" value="TRANSMEMBRANE PROTEIN"/>
    <property type="match status" value="1"/>
</dbReference>
<dbReference type="GO" id="GO:0055085">
    <property type="term" value="P:transmembrane transport"/>
    <property type="evidence" value="ECO:0007669"/>
    <property type="project" value="TreeGrafter"/>
</dbReference>
<keyword evidence="3 7" id="KW-0812">Transmembrane</keyword>
<keyword evidence="5 7" id="KW-0472">Membrane</keyword>
<feature type="transmembrane region" description="Helical" evidence="7">
    <location>
        <begin position="334"/>
        <end position="359"/>
    </location>
</feature>
<evidence type="ECO:0000256" key="4">
    <source>
        <dbReference type="ARBA" id="ARBA00022989"/>
    </source>
</evidence>
<evidence type="ECO:0000256" key="7">
    <source>
        <dbReference type="SAM" id="Phobius"/>
    </source>
</evidence>
<feature type="region of interest" description="Disordered" evidence="6">
    <location>
        <begin position="1"/>
        <end position="34"/>
    </location>
</feature>
<dbReference type="EMBL" id="VICE01000140">
    <property type="protein sequence ID" value="TQD40346.1"/>
    <property type="molecule type" value="Genomic_DNA"/>
</dbReference>
<proteinExistence type="inferred from homology"/>
<gene>
    <name evidence="8" type="ORF">FKV25_14420</name>
</gene>
<keyword evidence="4 7" id="KW-1133">Transmembrane helix</keyword>
<evidence type="ECO:0000256" key="1">
    <source>
        <dbReference type="ARBA" id="ARBA00004141"/>
    </source>
</evidence>
<dbReference type="PANTHER" id="PTHR21716:SF16">
    <property type="entry name" value="BLL1467 PROTEIN"/>
    <property type="match status" value="1"/>
</dbReference>
<sequence>MSGPAGDTASPGEGLPEPGPLVPGDAGAHPPPRPRSSAAMVVVATLGVGVVLWAAQGLILPILLAMFFALVGNPIIRGLRRLWVPRFLAALLVLLGGLSFTGLLATQLMEPASEWMRQVPREMRELAPRLRELSKPVQDANEVAVNIAMAAGGEDGKRPEVVRTEVNDPYKSLTATPKMVASVLAVVLLTLFFMVYGDDLVRNALALLPGRQQKKVTVEILNSIEREISRYVLTISVINVVVGLVFAAVLYLLDVPLGEALLWGTMAALLNFAPYVGPLIGMLVMLLMGFVAFDELWRSLLPAGIYLAIHTLEGQIITPIILGQRMRLSPLVLILALMLMGWLWGIIGLLLAVPLLVCVKLVLERIEGMDGWARLLE</sequence>
<accession>A0A507ZRE1</accession>
<feature type="transmembrane region" description="Helical" evidence="7">
    <location>
        <begin position="300"/>
        <end position="322"/>
    </location>
</feature>
<feature type="transmembrane region" description="Helical" evidence="7">
    <location>
        <begin position="38"/>
        <end position="71"/>
    </location>
</feature>
<dbReference type="GO" id="GO:0016020">
    <property type="term" value="C:membrane"/>
    <property type="evidence" value="ECO:0007669"/>
    <property type="project" value="UniProtKB-SubCell"/>
</dbReference>
<dbReference type="RefSeq" id="WP_141519486.1">
    <property type="nucleotide sequence ID" value="NZ_VICE01000140.1"/>
</dbReference>
<comment type="subcellular location">
    <subcellularLocation>
        <location evidence="1">Membrane</location>
        <topology evidence="1">Multi-pass membrane protein</topology>
    </subcellularLocation>
</comment>
<keyword evidence="9" id="KW-1185">Reference proteome</keyword>
<dbReference type="Proteomes" id="UP000318212">
    <property type="component" value="Unassembled WGS sequence"/>
</dbReference>
<organism evidence="8 9">
    <name type="scientific">Marilutibacter aestuarii</name>
    <dbReference type="NCBI Taxonomy" id="1706195"/>
    <lineage>
        <taxon>Bacteria</taxon>
        <taxon>Pseudomonadati</taxon>
        <taxon>Pseudomonadota</taxon>
        <taxon>Gammaproteobacteria</taxon>
        <taxon>Lysobacterales</taxon>
        <taxon>Lysobacteraceae</taxon>
        <taxon>Marilutibacter</taxon>
    </lineage>
</organism>
<name>A0A507ZRE1_9GAMM</name>
<feature type="transmembrane region" description="Helical" evidence="7">
    <location>
        <begin position="179"/>
        <end position="197"/>
    </location>
</feature>